<dbReference type="EMBL" id="NXAO01000019">
    <property type="protein sequence ID" value="PHO15802.1"/>
    <property type="molecule type" value="Genomic_DNA"/>
</dbReference>
<dbReference type="Pfam" id="PF08447">
    <property type="entry name" value="PAS_3"/>
    <property type="match status" value="1"/>
</dbReference>
<evidence type="ECO:0000256" key="5">
    <source>
        <dbReference type="PROSITE-ProRule" id="PRU00169"/>
    </source>
</evidence>
<feature type="modified residue" description="4-aspartylphosphate" evidence="5">
    <location>
        <position position="62"/>
    </location>
</feature>
<evidence type="ECO:0000256" key="2">
    <source>
        <dbReference type="ARBA" id="ARBA00022500"/>
    </source>
</evidence>
<evidence type="ECO:0000313" key="10">
    <source>
        <dbReference type="EMBL" id="AXX88517.1"/>
    </source>
</evidence>
<dbReference type="InterPro" id="IPR000014">
    <property type="entry name" value="PAS"/>
</dbReference>
<dbReference type="InterPro" id="IPR011006">
    <property type="entry name" value="CheY-like_superfamily"/>
</dbReference>
<dbReference type="AlphaFoldDB" id="A0A347TPI9"/>
<evidence type="ECO:0000313" key="11">
    <source>
        <dbReference type="EMBL" id="PHO15802.1"/>
    </source>
</evidence>
<reference evidence="10 13" key="3">
    <citation type="submission" date="2018-08" db="EMBL/GenBank/DDBJ databases">
        <title>Complete genome of the Arcobacter marinus type strain JCM 15502.</title>
        <authorList>
            <person name="Miller W.G."/>
            <person name="Yee E."/>
            <person name="Huynh S."/>
            <person name="Parker C.T."/>
        </authorList>
    </citation>
    <scope>NUCLEOTIDE SEQUENCE [LARGE SCALE GENOMIC DNA]</scope>
    <source>
        <strain evidence="10 13">JCM 15502</strain>
    </source>
</reference>
<reference evidence="11" key="2">
    <citation type="submission" date="2017-09" db="EMBL/GenBank/DDBJ databases">
        <authorList>
            <person name="Perez-Cataluna A."/>
            <person name="Figueras M.J."/>
            <person name="Salas-Masso N."/>
        </authorList>
    </citation>
    <scope>NUCLEOTIDE SEQUENCE</scope>
    <source>
        <strain evidence="11">CECT 7727</strain>
    </source>
</reference>
<dbReference type="SMART" id="SM00448">
    <property type="entry name" value="REC"/>
    <property type="match status" value="1"/>
</dbReference>
<dbReference type="PROSITE" id="PS50112">
    <property type="entry name" value="PAS"/>
    <property type="match status" value="1"/>
</dbReference>
<keyword evidence="4" id="KW-0283">Flagellar rotation</keyword>
<dbReference type="PROSITE" id="PS50113">
    <property type="entry name" value="PAC"/>
    <property type="match status" value="1"/>
</dbReference>
<sequence length="414" mass="48381">MIDISFLKTLCILYVEDHFSTQEELGKIFKTFFKKVYIASDGKEGLELYLNNKDEIDVIISDINMPNLSGIGMLKEIRKLKIDVPLIFATAYSESKFLLEAIKLNTSAYILKPYDVENMILKVQSIAKEKENSKLVEFQQIEMQQYIDVIDKVAIISRTNPKGIITFVNDKFCKTSGYEEDELLGKAHNIVRHPDMPSEIFKGLWSDIQSGKIWQGKVKNKAKDGESYYVNSTIIPRFNSKKEIIEYIGIRFLITDEENEKRKFKKNILTNIKESRKKESQYLTEIRELEKKVKNLEDGLILKNEVLSNEKQKSAKQHSQLLYYEDEIKSLNTQMENIKVESYKKVLEAVTKMKKFKITNDDLKQKNETLENEVNLRKDEFIKLNEQVSEQAKIIINLKDVIEHRESQLKQYTK</sequence>
<evidence type="ECO:0000259" key="8">
    <source>
        <dbReference type="PROSITE" id="PS50112"/>
    </source>
</evidence>
<dbReference type="PANTHER" id="PTHR44591">
    <property type="entry name" value="STRESS RESPONSE REGULATOR PROTEIN 1"/>
    <property type="match status" value="1"/>
</dbReference>
<organism evidence="10 13">
    <name type="scientific">Malaciobacter marinus</name>
    <dbReference type="NCBI Taxonomy" id="505249"/>
    <lineage>
        <taxon>Bacteria</taxon>
        <taxon>Pseudomonadati</taxon>
        <taxon>Campylobacterota</taxon>
        <taxon>Epsilonproteobacteria</taxon>
        <taxon>Campylobacterales</taxon>
        <taxon>Arcobacteraceae</taxon>
        <taxon>Malaciobacter</taxon>
    </lineage>
</organism>
<dbReference type="Gene3D" id="3.40.50.2300">
    <property type="match status" value="1"/>
</dbReference>
<comment type="cofactor">
    <cofactor evidence="1">
        <name>Mg(2+)</name>
        <dbReference type="ChEBI" id="CHEBI:18420"/>
    </cofactor>
</comment>
<accession>A0A347TPI9</accession>
<name>A0A347TPI9_9BACT</name>
<keyword evidence="6" id="KW-0175">Coiled coil</keyword>
<feature type="domain" description="PAC" evidence="9">
    <location>
        <begin position="212"/>
        <end position="266"/>
    </location>
</feature>
<keyword evidence="12" id="KW-1185">Reference proteome</keyword>
<dbReference type="GO" id="GO:0006935">
    <property type="term" value="P:chemotaxis"/>
    <property type="evidence" value="ECO:0007669"/>
    <property type="project" value="UniProtKB-KW"/>
</dbReference>
<evidence type="ECO:0000256" key="6">
    <source>
        <dbReference type="SAM" id="Coils"/>
    </source>
</evidence>
<dbReference type="PANTHER" id="PTHR44591:SF3">
    <property type="entry name" value="RESPONSE REGULATORY DOMAIN-CONTAINING PROTEIN"/>
    <property type="match status" value="1"/>
</dbReference>
<dbReference type="EMBL" id="CP032101">
    <property type="protein sequence ID" value="AXX88517.1"/>
    <property type="molecule type" value="Genomic_DNA"/>
</dbReference>
<dbReference type="NCBIfam" id="TIGR00229">
    <property type="entry name" value="sensory_box"/>
    <property type="match status" value="1"/>
</dbReference>
<dbReference type="RefSeq" id="WP_099310670.1">
    <property type="nucleotide sequence ID" value="NZ_CP032101.1"/>
</dbReference>
<feature type="domain" description="Response regulatory" evidence="7">
    <location>
        <begin position="11"/>
        <end position="127"/>
    </location>
</feature>
<dbReference type="Gene3D" id="3.30.450.20">
    <property type="entry name" value="PAS domain"/>
    <property type="match status" value="1"/>
</dbReference>
<dbReference type="InterPro" id="IPR001789">
    <property type="entry name" value="Sig_transdc_resp-reg_receiver"/>
</dbReference>
<evidence type="ECO:0000313" key="13">
    <source>
        <dbReference type="Proteomes" id="UP000264693"/>
    </source>
</evidence>
<dbReference type="KEGG" id="amar:AMRN_2825"/>
<dbReference type="InterPro" id="IPR000700">
    <property type="entry name" value="PAS-assoc_C"/>
</dbReference>
<evidence type="ECO:0000259" key="7">
    <source>
        <dbReference type="PROSITE" id="PS50110"/>
    </source>
</evidence>
<feature type="coiled-coil region" evidence="6">
    <location>
        <begin position="272"/>
        <end position="387"/>
    </location>
</feature>
<dbReference type="PROSITE" id="PS50110">
    <property type="entry name" value="RESPONSE_REGULATORY"/>
    <property type="match status" value="1"/>
</dbReference>
<evidence type="ECO:0000256" key="1">
    <source>
        <dbReference type="ARBA" id="ARBA00001946"/>
    </source>
</evidence>
<evidence type="ECO:0000256" key="3">
    <source>
        <dbReference type="ARBA" id="ARBA00022553"/>
    </source>
</evidence>
<evidence type="ECO:0000313" key="12">
    <source>
        <dbReference type="Proteomes" id="UP000224740"/>
    </source>
</evidence>
<dbReference type="InterPro" id="IPR035965">
    <property type="entry name" value="PAS-like_dom_sf"/>
</dbReference>
<dbReference type="Proteomes" id="UP000264693">
    <property type="component" value="Chromosome"/>
</dbReference>
<evidence type="ECO:0000256" key="4">
    <source>
        <dbReference type="ARBA" id="ARBA00022779"/>
    </source>
</evidence>
<evidence type="ECO:0000259" key="9">
    <source>
        <dbReference type="PROSITE" id="PS50113"/>
    </source>
</evidence>
<dbReference type="Pfam" id="PF00072">
    <property type="entry name" value="Response_reg"/>
    <property type="match status" value="1"/>
</dbReference>
<dbReference type="GO" id="GO:0097588">
    <property type="term" value="P:archaeal or bacterial-type flagellum-dependent cell motility"/>
    <property type="evidence" value="ECO:0007669"/>
    <property type="project" value="UniProtKB-KW"/>
</dbReference>
<dbReference type="InterPro" id="IPR013655">
    <property type="entry name" value="PAS_fold_3"/>
</dbReference>
<keyword evidence="2" id="KW-0145">Chemotaxis</keyword>
<reference evidence="12" key="1">
    <citation type="submission" date="2017-09" db="EMBL/GenBank/DDBJ databases">
        <title>Arcobacter canalis sp. nov., a new species isolated from a water canal contaminated with urban sewage.</title>
        <authorList>
            <person name="Perez-Cataluna A."/>
            <person name="Salas-Masso N."/>
            <person name="Figueras M.J."/>
        </authorList>
    </citation>
    <scope>NUCLEOTIDE SEQUENCE [LARGE SCALE GENOMIC DNA]</scope>
    <source>
        <strain evidence="12">CECT 7727</strain>
    </source>
</reference>
<dbReference type="SUPFAM" id="SSF52172">
    <property type="entry name" value="CheY-like"/>
    <property type="match status" value="1"/>
</dbReference>
<dbReference type="Proteomes" id="UP000224740">
    <property type="component" value="Unassembled WGS sequence"/>
</dbReference>
<dbReference type="InterPro" id="IPR050595">
    <property type="entry name" value="Bact_response_regulator"/>
</dbReference>
<proteinExistence type="predicted"/>
<dbReference type="CDD" id="cd00130">
    <property type="entry name" value="PAS"/>
    <property type="match status" value="1"/>
</dbReference>
<gene>
    <name evidence="10" type="ORF">AMRN_2825</name>
    <name evidence="11" type="ORF">CPH92_05085</name>
</gene>
<feature type="domain" description="PAS" evidence="8">
    <location>
        <begin position="139"/>
        <end position="211"/>
    </location>
</feature>
<protein>
    <submittedName>
        <fullName evidence="10">PAS sensor-containing response regulator</fullName>
    </submittedName>
</protein>
<dbReference type="SUPFAM" id="SSF55785">
    <property type="entry name" value="PYP-like sensor domain (PAS domain)"/>
    <property type="match status" value="1"/>
</dbReference>
<keyword evidence="3 5" id="KW-0597">Phosphoprotein</keyword>
<dbReference type="GO" id="GO:0000160">
    <property type="term" value="P:phosphorelay signal transduction system"/>
    <property type="evidence" value="ECO:0007669"/>
    <property type="project" value="InterPro"/>
</dbReference>